<evidence type="ECO:0000256" key="11">
    <source>
        <dbReference type="ARBA" id="ARBA00031499"/>
    </source>
</evidence>
<keyword evidence="5" id="KW-0479">Metal-binding</keyword>
<evidence type="ECO:0000256" key="8">
    <source>
        <dbReference type="ARBA" id="ARBA00022840"/>
    </source>
</evidence>
<feature type="domain" description="Cysteinyl-tRNA ligase anticodon binding" evidence="13">
    <location>
        <begin position="434"/>
        <end position="477"/>
    </location>
</feature>
<keyword evidence="8" id="KW-0067">ATP-binding</keyword>
<dbReference type="HAMAP" id="MF_00041">
    <property type="entry name" value="Cys_tRNA_synth"/>
    <property type="match status" value="1"/>
</dbReference>
<dbReference type="InterPro" id="IPR032678">
    <property type="entry name" value="tRNA-synt_1_cat_dom"/>
</dbReference>
<evidence type="ECO:0000256" key="6">
    <source>
        <dbReference type="ARBA" id="ARBA00022741"/>
    </source>
</evidence>
<dbReference type="GO" id="GO:0006423">
    <property type="term" value="P:cysteinyl-tRNA aminoacylation"/>
    <property type="evidence" value="ECO:0007669"/>
    <property type="project" value="InterPro"/>
</dbReference>
<dbReference type="SUPFAM" id="SSF47323">
    <property type="entry name" value="Anticodon-binding domain of a subclass of class I aminoacyl-tRNA synthetases"/>
    <property type="match status" value="1"/>
</dbReference>
<evidence type="ECO:0000256" key="10">
    <source>
        <dbReference type="ARBA" id="ARBA00023146"/>
    </source>
</evidence>
<dbReference type="Gene3D" id="1.20.120.1910">
    <property type="entry name" value="Cysteine-tRNA ligase, C-terminal anti-codon recognition domain"/>
    <property type="match status" value="1"/>
</dbReference>
<evidence type="ECO:0000256" key="7">
    <source>
        <dbReference type="ARBA" id="ARBA00022833"/>
    </source>
</evidence>
<reference evidence="14" key="1">
    <citation type="submission" date="2018-06" db="EMBL/GenBank/DDBJ databases">
        <authorList>
            <person name="Zhirakovskaya E."/>
        </authorList>
    </citation>
    <scope>NUCLEOTIDE SEQUENCE</scope>
</reference>
<dbReference type="GO" id="GO:0004817">
    <property type="term" value="F:cysteine-tRNA ligase activity"/>
    <property type="evidence" value="ECO:0007669"/>
    <property type="project" value="UniProtKB-EC"/>
</dbReference>
<evidence type="ECO:0000259" key="13">
    <source>
        <dbReference type="Pfam" id="PF23493"/>
    </source>
</evidence>
<comment type="cofactor">
    <cofactor evidence="1">
        <name>Zn(2+)</name>
        <dbReference type="ChEBI" id="CHEBI:29105"/>
    </cofactor>
</comment>
<dbReference type="GO" id="GO:0005829">
    <property type="term" value="C:cytosol"/>
    <property type="evidence" value="ECO:0007669"/>
    <property type="project" value="TreeGrafter"/>
</dbReference>
<dbReference type="Pfam" id="PF23493">
    <property type="entry name" value="CysS_C"/>
    <property type="match status" value="1"/>
</dbReference>
<dbReference type="PANTHER" id="PTHR10890:SF3">
    <property type="entry name" value="CYSTEINE--TRNA LIGASE, CYTOPLASMIC"/>
    <property type="match status" value="1"/>
</dbReference>
<organism evidence="14">
    <name type="scientific">hydrothermal vent metagenome</name>
    <dbReference type="NCBI Taxonomy" id="652676"/>
    <lineage>
        <taxon>unclassified sequences</taxon>
        <taxon>metagenomes</taxon>
        <taxon>ecological metagenomes</taxon>
    </lineage>
</organism>
<keyword evidence="6" id="KW-0547">Nucleotide-binding</keyword>
<dbReference type="AlphaFoldDB" id="A0A3B0VKG3"/>
<evidence type="ECO:0000256" key="1">
    <source>
        <dbReference type="ARBA" id="ARBA00001947"/>
    </source>
</evidence>
<accession>A0A3B0VKG3</accession>
<evidence type="ECO:0000256" key="2">
    <source>
        <dbReference type="ARBA" id="ARBA00012832"/>
    </source>
</evidence>
<evidence type="ECO:0000259" key="12">
    <source>
        <dbReference type="Pfam" id="PF01406"/>
    </source>
</evidence>
<evidence type="ECO:0000256" key="5">
    <source>
        <dbReference type="ARBA" id="ARBA00022723"/>
    </source>
</evidence>
<dbReference type="PANTHER" id="PTHR10890">
    <property type="entry name" value="CYSTEINYL-TRNA SYNTHETASE"/>
    <property type="match status" value="1"/>
</dbReference>
<keyword evidence="10 14" id="KW-0030">Aminoacyl-tRNA synthetase</keyword>
<dbReference type="InterPro" id="IPR015803">
    <property type="entry name" value="Cys-tRNA-ligase"/>
</dbReference>
<dbReference type="PRINTS" id="PR00983">
    <property type="entry name" value="TRNASYNTHCYS"/>
</dbReference>
<feature type="domain" description="tRNA synthetases class I catalytic" evidence="12">
    <location>
        <begin position="32"/>
        <end position="343"/>
    </location>
</feature>
<evidence type="ECO:0000256" key="9">
    <source>
        <dbReference type="ARBA" id="ARBA00022917"/>
    </source>
</evidence>
<dbReference type="EMBL" id="UOEV01000058">
    <property type="protein sequence ID" value="VAW32596.1"/>
    <property type="molecule type" value="Genomic_DNA"/>
</dbReference>
<dbReference type="Gene3D" id="3.40.50.620">
    <property type="entry name" value="HUPs"/>
    <property type="match status" value="1"/>
</dbReference>
<dbReference type="CDD" id="cd00672">
    <property type="entry name" value="CysRS_core"/>
    <property type="match status" value="1"/>
</dbReference>
<evidence type="ECO:0000256" key="3">
    <source>
        <dbReference type="ARBA" id="ARBA00014738"/>
    </source>
</evidence>
<sequence>MIWKIFSRKSHAVTSATSIFLTNSLTRKKERFVPIKPGIVTLYSCGPTVYSKVHIGNLRAYIFSDTLARVLKHAGYRVHRVMNITDVGHLTSNNDDGEDKIEIGAKREGVSAQEISERYTRLFLDDLVALNVDTHNITFPRATEYIKEQIELAHALEEKGFAYRIKDGLYFNTERFPSYGKLGGFSSASLKPGARVKINPEKHSSADFALWKKTPIGVTRLQEWNSPWGRGCPGWHLECSAMARTLLGVEIDIHTGGEDLAYTHHNAEIAQSEAVSGRTFAHYWLHNAYLTMNGKKASKSLGNVTYLSQIIEQGIHPLALRYFFLQAHYRTPLSFSWDALKASNEALERLWRAARRVADDSEMYGKPSKYQKSFIASMHDDLNTSHALGILWKAVKSEDVSPAQKWQILVDADALLGLSLTKPSTVQRNVPLNQLPKNILDIIKKRDIARDAKDFSTADTLRTKLQNLGYKVKDGENGTIISSR</sequence>
<dbReference type="NCBIfam" id="TIGR00435">
    <property type="entry name" value="cysS"/>
    <property type="match status" value="1"/>
</dbReference>
<evidence type="ECO:0000256" key="4">
    <source>
        <dbReference type="ARBA" id="ARBA00022598"/>
    </source>
</evidence>
<dbReference type="EC" id="6.1.1.16" evidence="2"/>
<dbReference type="GO" id="GO:0005524">
    <property type="term" value="F:ATP binding"/>
    <property type="evidence" value="ECO:0007669"/>
    <property type="project" value="UniProtKB-KW"/>
</dbReference>
<protein>
    <recommendedName>
        <fullName evidence="3">Cysteine--tRNA ligase</fullName>
        <ecNumber evidence="2">6.1.1.16</ecNumber>
    </recommendedName>
    <alternativeName>
        <fullName evidence="11">Cysteinyl-tRNA synthetase</fullName>
    </alternativeName>
</protein>
<keyword evidence="9" id="KW-0648">Protein biosynthesis</keyword>
<dbReference type="Pfam" id="PF01406">
    <property type="entry name" value="tRNA-synt_1e"/>
    <property type="match status" value="1"/>
</dbReference>
<gene>
    <name evidence="14" type="ORF">MNBD_CPR01-339</name>
</gene>
<name>A0A3B0VKG3_9ZZZZ</name>
<dbReference type="InterPro" id="IPR056411">
    <property type="entry name" value="CysS_C"/>
</dbReference>
<evidence type="ECO:0000313" key="14">
    <source>
        <dbReference type="EMBL" id="VAW32596.1"/>
    </source>
</evidence>
<keyword evidence="7" id="KW-0862">Zinc</keyword>
<proteinExistence type="inferred from homology"/>
<keyword evidence="4 14" id="KW-0436">Ligase</keyword>
<dbReference type="InterPro" id="IPR009080">
    <property type="entry name" value="tRNAsynth_Ia_anticodon-bd"/>
</dbReference>
<dbReference type="InterPro" id="IPR014729">
    <property type="entry name" value="Rossmann-like_a/b/a_fold"/>
</dbReference>
<dbReference type="GO" id="GO:0046872">
    <property type="term" value="F:metal ion binding"/>
    <property type="evidence" value="ECO:0007669"/>
    <property type="project" value="UniProtKB-KW"/>
</dbReference>
<dbReference type="InterPro" id="IPR024909">
    <property type="entry name" value="Cys-tRNA/MSH_ligase"/>
</dbReference>
<dbReference type="SUPFAM" id="SSF52374">
    <property type="entry name" value="Nucleotidylyl transferase"/>
    <property type="match status" value="1"/>
</dbReference>